<dbReference type="Gene3D" id="3.10.450.50">
    <property type="match status" value="1"/>
</dbReference>
<sequence>MIQKLLCDLITIMSVRGRVFYSLCGSSRLCASAFDRVIRNTRPDAYAERVSHCASPSPTLENENRYASAGCVGRFSSPAGTCTRPGSSALSRKIPMNKLHPNREILRAVYKDLTRITEFADPDIVLHKADQGAGGGLSIAIGKDAVLSHEINLLRRTRQTLYMDVHDIVANDHFGSVVGEMRASCEGRKIIMPFCGLWRFRDGRIVEHWEHVYNVRALGDFMNGKEPTISQWRYA</sequence>
<evidence type="ECO:0000313" key="2">
    <source>
        <dbReference type="EMBL" id="RMN77293.1"/>
    </source>
</evidence>
<reference evidence="2 3" key="1">
    <citation type="submission" date="2018-08" db="EMBL/GenBank/DDBJ databases">
        <title>Recombination of ecologically and evolutionarily significant loci maintains genetic cohesion in the Pseudomonas syringae species complex.</title>
        <authorList>
            <person name="Dillon M."/>
            <person name="Thakur S."/>
            <person name="Almeida R.N.D."/>
            <person name="Weir B.S."/>
            <person name="Guttman D.S."/>
        </authorList>
    </citation>
    <scope>NUCLEOTIDE SEQUENCE [LARGE SCALE GENOMIC DNA]</scope>
    <source>
        <strain evidence="2 3">ICMP 15201</strain>
    </source>
</reference>
<protein>
    <submittedName>
        <fullName evidence="2">Polyketide cyclase SnoaL-like domain protein</fullName>
    </submittedName>
</protein>
<proteinExistence type="predicted"/>
<feature type="domain" description="SnoaL-like" evidence="1">
    <location>
        <begin position="111"/>
        <end position="208"/>
    </location>
</feature>
<dbReference type="Pfam" id="PF12680">
    <property type="entry name" value="SnoaL_2"/>
    <property type="match status" value="1"/>
</dbReference>
<comment type="caution">
    <text evidence="2">The sequence shown here is derived from an EMBL/GenBank/DDBJ whole genome shotgun (WGS) entry which is preliminary data.</text>
</comment>
<dbReference type="InterPro" id="IPR037401">
    <property type="entry name" value="SnoaL-like"/>
</dbReference>
<accession>A0AB37Q4E7</accession>
<evidence type="ECO:0000313" key="3">
    <source>
        <dbReference type="Proteomes" id="UP000269335"/>
    </source>
</evidence>
<dbReference type="InterPro" id="IPR032710">
    <property type="entry name" value="NTF2-like_dom_sf"/>
</dbReference>
<organism evidence="2 3">
    <name type="scientific">Pseudomonas cannabina</name>
    <dbReference type="NCBI Taxonomy" id="86840"/>
    <lineage>
        <taxon>Bacteria</taxon>
        <taxon>Pseudomonadati</taxon>
        <taxon>Pseudomonadota</taxon>
        <taxon>Gammaproteobacteria</taxon>
        <taxon>Pseudomonadales</taxon>
        <taxon>Pseudomonadaceae</taxon>
        <taxon>Pseudomonas</taxon>
    </lineage>
</organism>
<name>A0AB37Q4E7_PSECA</name>
<dbReference type="EMBL" id="RBPH01000235">
    <property type="protein sequence ID" value="RMN77293.1"/>
    <property type="molecule type" value="Genomic_DNA"/>
</dbReference>
<dbReference type="SUPFAM" id="SSF54427">
    <property type="entry name" value="NTF2-like"/>
    <property type="match status" value="1"/>
</dbReference>
<evidence type="ECO:0000259" key="1">
    <source>
        <dbReference type="Pfam" id="PF12680"/>
    </source>
</evidence>
<gene>
    <name evidence="2" type="ORF">ALQ53_100824</name>
</gene>
<dbReference type="Proteomes" id="UP000269335">
    <property type="component" value="Unassembled WGS sequence"/>
</dbReference>
<dbReference type="AlphaFoldDB" id="A0AB37Q4E7"/>